<evidence type="ECO:0000313" key="2">
    <source>
        <dbReference type="EMBL" id="APO66461.1"/>
    </source>
</evidence>
<reference evidence="2 3" key="1">
    <citation type="submission" date="2016-09" db="EMBL/GenBank/DDBJ databases">
        <title>The complete genome sequences of Rhizobium gallicum, symbiovars gallicum and phaseoli, symbionts associated to common bean (Phaseolus vulgaris).</title>
        <authorList>
            <person name="Bustos P."/>
            <person name="Santamaria R.I."/>
            <person name="Perez-Carrascal O.M."/>
            <person name="Juarez S."/>
            <person name="Lozano L."/>
            <person name="Martinez-Flores I."/>
            <person name="Martinez-Romero E."/>
            <person name="Cevallos M."/>
            <person name="Romero D."/>
            <person name="Davila G."/>
            <person name="Gonzalez V."/>
        </authorList>
    </citation>
    <scope>NUCLEOTIDE SEQUENCE [LARGE SCALE GENOMIC DNA]</scope>
    <source>
        <strain evidence="2 3">IE4872</strain>
    </source>
</reference>
<dbReference type="AlphaFoldDB" id="A0A1L5NEZ2"/>
<evidence type="ECO:0000256" key="1">
    <source>
        <dbReference type="SAM" id="MobiDB-lite"/>
    </source>
</evidence>
<protein>
    <submittedName>
        <fullName evidence="2">Uncharacterized protein</fullName>
    </submittedName>
</protein>
<dbReference type="EMBL" id="CP017101">
    <property type="protein sequence ID" value="APO66461.1"/>
    <property type="molecule type" value="Genomic_DNA"/>
</dbReference>
<proteinExistence type="predicted"/>
<name>A0A1L5NEZ2_9HYPH</name>
<sequence>MIEQIMIANFLGLSQNCQPIQKRKRTEDDFYRDFGSSPFISFTAWLTSISLKRQKDRAFPARSSSIPSSCKPDKPDQAACLARP</sequence>
<feature type="region of interest" description="Disordered" evidence="1">
    <location>
        <begin position="60"/>
        <end position="84"/>
    </location>
</feature>
<gene>
    <name evidence="2" type="ORF">IE4872_CH00805</name>
</gene>
<dbReference type="Proteomes" id="UP000184749">
    <property type="component" value="Chromosome"/>
</dbReference>
<evidence type="ECO:0000313" key="3">
    <source>
        <dbReference type="Proteomes" id="UP000184749"/>
    </source>
</evidence>
<accession>A0A1L5NEZ2</accession>
<organism evidence="2 3">
    <name type="scientific">Rhizobium gallicum</name>
    <dbReference type="NCBI Taxonomy" id="56730"/>
    <lineage>
        <taxon>Bacteria</taxon>
        <taxon>Pseudomonadati</taxon>
        <taxon>Pseudomonadota</taxon>
        <taxon>Alphaproteobacteria</taxon>
        <taxon>Hyphomicrobiales</taxon>
        <taxon>Rhizobiaceae</taxon>
        <taxon>Rhizobium/Agrobacterium group</taxon>
        <taxon>Rhizobium</taxon>
    </lineage>
</organism>